<dbReference type="GO" id="GO:0005524">
    <property type="term" value="F:ATP binding"/>
    <property type="evidence" value="ECO:0007669"/>
    <property type="project" value="UniProtKB-KW"/>
</dbReference>
<dbReference type="Proteomes" id="UP000606172">
    <property type="component" value="Unassembled WGS sequence"/>
</dbReference>
<feature type="compositionally biased region" description="Pro residues" evidence="5">
    <location>
        <begin position="210"/>
        <end position="234"/>
    </location>
</feature>
<evidence type="ECO:0000256" key="1">
    <source>
        <dbReference type="ARBA" id="ARBA00022679"/>
    </source>
</evidence>
<dbReference type="RefSeq" id="WP_204027463.1">
    <property type="nucleotide sequence ID" value="NZ_BOOW01000026.1"/>
</dbReference>
<dbReference type="AlphaFoldDB" id="A0A919RHE6"/>
<feature type="transmembrane region" description="Helical" evidence="6">
    <location>
        <begin position="32"/>
        <end position="55"/>
    </location>
</feature>
<evidence type="ECO:0000256" key="4">
    <source>
        <dbReference type="ARBA" id="ARBA00022840"/>
    </source>
</evidence>
<dbReference type="EMBL" id="BOOW01000026">
    <property type="protein sequence ID" value="GII93802.1"/>
    <property type="molecule type" value="Genomic_DNA"/>
</dbReference>
<feature type="region of interest" description="Disordered" evidence="5">
    <location>
        <begin position="127"/>
        <end position="309"/>
    </location>
</feature>
<feature type="compositionally biased region" description="Pro residues" evidence="5">
    <location>
        <begin position="290"/>
        <end position="300"/>
    </location>
</feature>
<name>A0A919RHE6_9ACTN</name>
<dbReference type="PROSITE" id="PS00108">
    <property type="entry name" value="PROTEIN_KINASE_ST"/>
    <property type="match status" value="1"/>
</dbReference>
<feature type="compositionally biased region" description="Low complexity" evidence="5">
    <location>
        <begin position="199"/>
        <end position="209"/>
    </location>
</feature>
<keyword evidence="6" id="KW-0812">Transmembrane</keyword>
<dbReference type="PROSITE" id="PS50011">
    <property type="entry name" value="PROTEIN_KINASE_DOM"/>
    <property type="match status" value="1"/>
</dbReference>
<dbReference type="CDD" id="cd14014">
    <property type="entry name" value="STKc_PknB_like"/>
    <property type="match status" value="1"/>
</dbReference>
<accession>A0A919RHE6</accession>
<keyword evidence="4" id="KW-0067">ATP-binding</keyword>
<evidence type="ECO:0000313" key="9">
    <source>
        <dbReference type="Proteomes" id="UP000606172"/>
    </source>
</evidence>
<evidence type="ECO:0000256" key="3">
    <source>
        <dbReference type="ARBA" id="ARBA00022777"/>
    </source>
</evidence>
<feature type="compositionally biased region" description="Pro residues" evidence="5">
    <location>
        <begin position="127"/>
        <end position="139"/>
    </location>
</feature>
<keyword evidence="2" id="KW-0547">Nucleotide-binding</keyword>
<gene>
    <name evidence="8" type="ORF">Ssi02_40330</name>
</gene>
<keyword evidence="9" id="KW-1185">Reference proteome</keyword>
<keyword evidence="3" id="KW-0418">Kinase</keyword>
<dbReference type="GO" id="GO:0004674">
    <property type="term" value="F:protein serine/threonine kinase activity"/>
    <property type="evidence" value="ECO:0007669"/>
    <property type="project" value="TreeGrafter"/>
</dbReference>
<dbReference type="Gene3D" id="3.30.200.20">
    <property type="entry name" value="Phosphorylase Kinase, domain 1"/>
    <property type="match status" value="1"/>
</dbReference>
<dbReference type="InterPro" id="IPR011009">
    <property type="entry name" value="Kinase-like_dom_sf"/>
</dbReference>
<dbReference type="SUPFAM" id="SSF56112">
    <property type="entry name" value="Protein kinase-like (PK-like)"/>
    <property type="match status" value="1"/>
</dbReference>
<dbReference type="PANTHER" id="PTHR43289">
    <property type="entry name" value="MITOGEN-ACTIVATED PROTEIN KINASE KINASE KINASE 20-RELATED"/>
    <property type="match status" value="1"/>
</dbReference>
<dbReference type="InterPro" id="IPR008271">
    <property type="entry name" value="Ser/Thr_kinase_AS"/>
</dbReference>
<evidence type="ECO:0000256" key="6">
    <source>
        <dbReference type="SAM" id="Phobius"/>
    </source>
</evidence>
<protein>
    <recommendedName>
        <fullName evidence="7">Protein kinase domain-containing protein</fullName>
    </recommendedName>
</protein>
<proteinExistence type="predicted"/>
<feature type="transmembrane region" description="Helical" evidence="6">
    <location>
        <begin position="62"/>
        <end position="79"/>
    </location>
</feature>
<evidence type="ECO:0000256" key="5">
    <source>
        <dbReference type="SAM" id="MobiDB-lite"/>
    </source>
</evidence>
<keyword evidence="1" id="KW-0808">Transferase</keyword>
<comment type="caution">
    <text evidence="8">The sequence shown here is derived from an EMBL/GenBank/DDBJ whole genome shotgun (WGS) entry which is preliminary data.</text>
</comment>
<feature type="transmembrane region" description="Helical" evidence="6">
    <location>
        <begin position="99"/>
        <end position="119"/>
    </location>
</feature>
<organism evidence="8 9">
    <name type="scientific">Sinosporangium siamense</name>
    <dbReference type="NCBI Taxonomy" id="1367973"/>
    <lineage>
        <taxon>Bacteria</taxon>
        <taxon>Bacillati</taxon>
        <taxon>Actinomycetota</taxon>
        <taxon>Actinomycetes</taxon>
        <taxon>Streptosporangiales</taxon>
        <taxon>Streptosporangiaceae</taxon>
        <taxon>Sinosporangium</taxon>
    </lineage>
</organism>
<keyword evidence="6" id="KW-1133">Transmembrane helix</keyword>
<reference evidence="8" key="1">
    <citation type="submission" date="2021-01" db="EMBL/GenBank/DDBJ databases">
        <title>Whole genome shotgun sequence of Sinosporangium siamense NBRC 109515.</title>
        <authorList>
            <person name="Komaki H."/>
            <person name="Tamura T."/>
        </authorList>
    </citation>
    <scope>NUCLEOTIDE SEQUENCE</scope>
    <source>
        <strain evidence="8">NBRC 109515</strain>
    </source>
</reference>
<sequence>MPPRQGPAPYNRYPTAGPGAAHVPTRNQPWSYLWALTPLITCGLASPFIIGHAALRLRSRSAGFATGIYLVLAIVFFYVSNAYDDGDNNSTPDDPRYTMAIACWVMIGWLGGTTHALVLRKAVFPPIPVTPLPPPPPPARRQGLPGGYHSQTGPGMSSNPGLSSGPGMAGRPGMSSNPGMTGRPGMSSNPGMAGGPGMAGVPMGHTRPPQMQPPPRHSAPPPPPARQQPAPPPGANWQRHPQSNPHGHAAPPPGPPRTHPSGYGAPGSWTGPSGTVHATHPSGHSSGHRQPPPNAAPPPLGRLGPYTFTRKLGEGAQGTVYLATGPDGHPVAVKVLNRRFFGDNAACQDFLKEAEIARRVRSFSTARVIDTGMMDDVVYIVSEYVPGHSLDRLIREHGPRDGDSVTRLAVGTVAALKGIHAANVVHRDFKPANIIIGPDGPRVIDFGIAKSLDRATMTSGNIKGTLVYMSPEQINGDEVTPASDIFSWAATMIFAATGRHAFEGNSTPHIYRLIISHQPDLSILPPALRAPIHACLAKDPRHRPTAAEVMQEVTD</sequence>
<feature type="compositionally biased region" description="Polar residues" evidence="5">
    <location>
        <begin position="149"/>
        <end position="162"/>
    </location>
</feature>
<dbReference type="PANTHER" id="PTHR43289:SF34">
    <property type="entry name" value="SERINE_THREONINE-PROTEIN KINASE YBDM-RELATED"/>
    <property type="match status" value="1"/>
</dbReference>
<dbReference type="Gene3D" id="1.10.510.10">
    <property type="entry name" value="Transferase(Phosphotransferase) domain 1"/>
    <property type="match status" value="1"/>
</dbReference>
<dbReference type="Pfam" id="PF00069">
    <property type="entry name" value="Pkinase"/>
    <property type="match status" value="1"/>
</dbReference>
<evidence type="ECO:0000313" key="8">
    <source>
        <dbReference type="EMBL" id="GII93802.1"/>
    </source>
</evidence>
<evidence type="ECO:0000259" key="7">
    <source>
        <dbReference type="PROSITE" id="PS50011"/>
    </source>
</evidence>
<evidence type="ECO:0000256" key="2">
    <source>
        <dbReference type="ARBA" id="ARBA00022741"/>
    </source>
</evidence>
<dbReference type="InterPro" id="IPR000719">
    <property type="entry name" value="Prot_kinase_dom"/>
</dbReference>
<feature type="domain" description="Protein kinase" evidence="7">
    <location>
        <begin position="306"/>
        <end position="555"/>
    </location>
</feature>
<keyword evidence="6" id="KW-0472">Membrane</keyword>